<protein>
    <submittedName>
        <fullName evidence="1">Uncharacterized protein</fullName>
    </submittedName>
</protein>
<sequence length="42" mass="4731">MIWLGRGNEKRSVLTWKHGYDYCLIGAISARKSADIDCCNVS</sequence>
<dbReference type="EMBL" id="BK015807">
    <property type="protein sequence ID" value="DAE26082.1"/>
    <property type="molecule type" value="Genomic_DNA"/>
</dbReference>
<evidence type="ECO:0000313" key="1">
    <source>
        <dbReference type="EMBL" id="DAE26082.1"/>
    </source>
</evidence>
<reference evidence="1" key="1">
    <citation type="journal article" date="2021" name="Proc. Natl. Acad. Sci. U.S.A.">
        <title>A Catalog of Tens of Thousands of Viruses from Human Metagenomes Reveals Hidden Associations with Chronic Diseases.</title>
        <authorList>
            <person name="Tisza M.J."/>
            <person name="Buck C.B."/>
        </authorList>
    </citation>
    <scope>NUCLEOTIDE SEQUENCE</scope>
    <source>
        <strain evidence="1">CtEkS11</strain>
    </source>
</reference>
<organism evidence="1">
    <name type="scientific">Siphoviridae sp. ctEkS11</name>
    <dbReference type="NCBI Taxonomy" id="2827272"/>
    <lineage>
        <taxon>Viruses</taxon>
        <taxon>Duplodnaviria</taxon>
        <taxon>Heunggongvirae</taxon>
        <taxon>Uroviricota</taxon>
        <taxon>Caudoviricetes</taxon>
    </lineage>
</organism>
<proteinExistence type="predicted"/>
<name>A0A8S5R4N3_9CAUD</name>
<accession>A0A8S5R4N3</accession>